<organism evidence="1 2">
    <name type="scientific">Dryococelus australis</name>
    <dbReference type="NCBI Taxonomy" id="614101"/>
    <lineage>
        <taxon>Eukaryota</taxon>
        <taxon>Metazoa</taxon>
        <taxon>Ecdysozoa</taxon>
        <taxon>Arthropoda</taxon>
        <taxon>Hexapoda</taxon>
        <taxon>Insecta</taxon>
        <taxon>Pterygota</taxon>
        <taxon>Neoptera</taxon>
        <taxon>Polyneoptera</taxon>
        <taxon>Phasmatodea</taxon>
        <taxon>Verophasmatodea</taxon>
        <taxon>Anareolatae</taxon>
        <taxon>Phasmatidae</taxon>
        <taxon>Eurycanthinae</taxon>
        <taxon>Dryococelus</taxon>
    </lineage>
</organism>
<sequence length="1002" mass="111682">MLRELTSQWRENARKVRMWRLASAATGRFVGLKKPRQKAHGVMEQLEARQLVASVQGTEHGHGNPMEVSALVSDHVPSSSFSPQMYGGTWPWEQDQRNAMIGSWKPKMLKMVEQFFSPPQESTLKEYMVDILHTLIAVTHWHGGDIYYAHTDKNCECGATQKAKPLKRLSSQVLVARHILDDSAPIADLQENKKRIPYCQIWGNTGQQPMDKHLRPSNVRPGGLVAFSSAARQIVDLDEDSPCYYHRAVSTLVPDGSGCNYFRTLHAAHAEMMVQGLANRTILCEYASGGIPCCWLGTSDIRVILKVQTKLQDVVGLGDSYYWPTTCVHTPRTLSAYSNASIVERPISSKAATQVNDAELRSSKYRTVESIMGSPISPTLSFRRCSILTSITLIGSQDLDVKGRPNIINFCVDLKVQHALIVRSQRDRVDRSRWLRTLSAADFVIISLNSTEIFWVLPQCYEVRRLLRHLRPNIRYSGSFEDVYCGAMFRLPFSESLSLQSPVGLHSILWFPGSIVEVWIGHGIVPLLVCWYSYSLLTWAAKAGMPGRETGLIFPVDLSSTLETVYAPRDMPAIGFCPTKRFSLAIDPRVGIVIEVVNSVCWRICRDVPPSSGKIGRLSERVQVGMVSYSGKSRVVMDYNQTDTCVMSEKLSERSGGSGLVSYEEAFKTVKQETEKSGQMSKKTLIGDAPYTLPPLFKLLTSQQGELGSIPGFSHAGFVPDDATGRQGFLGISHFPPPLHSSAAPYSPRLTLIGSQDPNVKTHLNVSTPLMLSNFLFQPIVPNKVGHTTFKYCVFAENQRPVKYQASSVRKGVASLRCSSQWRNDAGSGIHSTVEFSLMANNNANFACRSRILTRRNRARRVSSGISRFLRPCIPALLHSHLTSPSSILKTLMLRAAEITTEQINTRRRNYVVVPLMWAGLFSDMSREVLGAGLVFDWLPLAARSALLAESLAGKKLASFSVPEIVNRLRHRYRLIPSLRKQWRLLVLYIGTSSPVCLCSCE</sequence>
<protein>
    <submittedName>
        <fullName evidence="1">Uncharacterized protein</fullName>
    </submittedName>
</protein>
<name>A0ABQ9G9P5_9NEOP</name>
<dbReference type="Proteomes" id="UP001159363">
    <property type="component" value="Chromosome 13"/>
</dbReference>
<reference evidence="1 2" key="1">
    <citation type="submission" date="2023-02" db="EMBL/GenBank/DDBJ databases">
        <title>LHISI_Scaffold_Assembly.</title>
        <authorList>
            <person name="Stuart O.P."/>
            <person name="Cleave R."/>
            <person name="Magrath M.J.L."/>
            <person name="Mikheyev A.S."/>
        </authorList>
    </citation>
    <scope>NUCLEOTIDE SEQUENCE [LARGE SCALE GENOMIC DNA]</scope>
    <source>
        <strain evidence="1">Daus_M_001</strain>
        <tissue evidence="1">Leg muscle</tissue>
    </source>
</reference>
<dbReference type="EMBL" id="JARBHB010000014">
    <property type="protein sequence ID" value="KAJ8869121.1"/>
    <property type="molecule type" value="Genomic_DNA"/>
</dbReference>
<accession>A0ABQ9G9P5</accession>
<gene>
    <name evidence="1" type="ORF">PR048_030689</name>
</gene>
<evidence type="ECO:0000313" key="1">
    <source>
        <dbReference type="EMBL" id="KAJ8869121.1"/>
    </source>
</evidence>
<keyword evidence="2" id="KW-1185">Reference proteome</keyword>
<proteinExistence type="predicted"/>
<comment type="caution">
    <text evidence="1">The sequence shown here is derived from an EMBL/GenBank/DDBJ whole genome shotgun (WGS) entry which is preliminary data.</text>
</comment>
<evidence type="ECO:0000313" key="2">
    <source>
        <dbReference type="Proteomes" id="UP001159363"/>
    </source>
</evidence>